<dbReference type="KEGG" id="mhos:CXR34_08880"/>
<dbReference type="EMBL" id="CP025299">
    <property type="protein sequence ID" value="AUG29550.1"/>
    <property type="molecule type" value="Genomic_DNA"/>
</dbReference>
<sequence length="1047" mass="113370">MDSPTTTALWTLDDYADAGVIFSGARKLADSSVAPLVAQARGYYTVDDPKGAKEVASLIYTPKGTAAAAKRLALMTNNGNDFMVMPWHSVGDVMRDGVAATSASTQVRPKTPLPSTDGKLAKYETLPGHPSVIDIHPAVSPSWVASSSRLLVTEGILKGDAVLTAQLIQAGISTSELAANKALDKNAARLVLAALLERIPAGDRVPVLSFIGVGNWKQNPEWNALNLRDKKVLVAFDGDLTEKRLVWKQADQVFTFLEESKKAVPQLLNLGGADAKQFILSAGFDSSLKVGIDDFLTHIGTWADALKLVESHLPPEPSASEEEERGWRVDDWRISPNGLEADWFRKFGVGEAAFNAWENGVVRLGGRVLSNTTLRTAADVDVEDGRAHPGTVVRSGGGEVVIEVKWEDELGVSRTGFVKGPQLLLSTLPVEWAKLDGTELDTALTLHPEWPPRNKKGEGWIAAVKANRAQEIEISEGWDTMGYVPSTSGHPVFVVGESVLGATPEDEKSNHPGVTEESLAKSSFYGVNDTYGALVEGKKDLGAFKKQVAADLRLVVDAFTNGKMCKNPVVGPILLAAGLRPTAPTATSIQLFLSGGPGSGKSWFASFMMGFWQNRPGAWNETHLPGSANDTVAAIEYARARTPLWVIDDLAPGASRQEAERMESAIDNSIRQGFNRSGKRRSSAEGKQQKVSAPRALTVYTAENQRENLSIRQRSIDIRLQRGDVLNDGAEKVAALTKDEQNPMARLTAAMIRFWLNVDLHETPLPDMRAVVLDDIDLNTWAGKHQLARRIITRSKKDVQELLRDQYGLTEAESSRRAGVFSEMLFTLDVLYSLGSWAGLSDDDEVLSRLIGDPDDDKSLHGSLVAYAAEDLREFRSKSNSRNLIEALRNALQQGEAHLDNPVAPGEPPIPATHSNANTLNRALGWRYDAARGAWQPQGKNIGYAGLPDNAAPDEWIAALNAQNAFALAQRLYPNLVPHGQKASASWGQVWEDEGGVMVSTRYSRPTDRSLGVKVKLGGDTGSRLRGIPVRLAVLLDGGEADLVSTS</sequence>
<evidence type="ECO:0008006" key="4">
    <source>
        <dbReference type="Google" id="ProtNLM"/>
    </source>
</evidence>
<protein>
    <recommendedName>
        <fullName evidence="4">DUF3854 domain-containing protein</fullName>
    </recommendedName>
</protein>
<evidence type="ECO:0000256" key="1">
    <source>
        <dbReference type="SAM" id="MobiDB-lite"/>
    </source>
</evidence>
<feature type="compositionally biased region" description="Polar residues" evidence="1">
    <location>
        <begin position="666"/>
        <end position="675"/>
    </location>
</feature>
<evidence type="ECO:0000313" key="3">
    <source>
        <dbReference type="Proteomes" id="UP000233276"/>
    </source>
</evidence>
<reference evidence="2 3" key="1">
    <citation type="submission" date="2017-12" db="EMBL/GenBank/DDBJ databases">
        <title>Isolation and characterization of estrogens degradatiion strain Microbacterium hominis SJTG1.</title>
        <authorList>
            <person name="Xiong W."/>
            <person name="Yin C."/>
            <person name="Zheng D."/>
            <person name="Liang R."/>
        </authorList>
    </citation>
    <scope>NUCLEOTIDE SEQUENCE [LARGE SCALE GENOMIC DNA]</scope>
    <source>
        <strain evidence="2 3">SJTG1</strain>
    </source>
</reference>
<gene>
    <name evidence="2" type="ORF">CXR34_08880</name>
</gene>
<dbReference type="AlphaFoldDB" id="A0A2K9D7H6"/>
<feature type="region of interest" description="Disordered" evidence="1">
    <location>
        <begin position="665"/>
        <end position="696"/>
    </location>
</feature>
<evidence type="ECO:0000313" key="2">
    <source>
        <dbReference type="EMBL" id="AUG29550.1"/>
    </source>
</evidence>
<accession>A0A2K9D7H6</accession>
<dbReference type="Proteomes" id="UP000233276">
    <property type="component" value="Chromosome"/>
</dbReference>
<organism evidence="2 3">
    <name type="scientific">Microbacterium hominis</name>
    <dbReference type="NCBI Taxonomy" id="162426"/>
    <lineage>
        <taxon>Bacteria</taxon>
        <taxon>Bacillati</taxon>
        <taxon>Actinomycetota</taxon>
        <taxon>Actinomycetes</taxon>
        <taxon>Micrococcales</taxon>
        <taxon>Microbacteriaceae</taxon>
        <taxon>Microbacterium</taxon>
    </lineage>
</organism>
<dbReference type="RefSeq" id="WP_016464946.1">
    <property type="nucleotide sequence ID" value="NZ_CP025299.1"/>
</dbReference>
<name>A0A2K9D7H6_9MICO</name>
<proteinExistence type="predicted"/>